<dbReference type="EMBL" id="JXOD01000352">
    <property type="protein sequence ID" value="KMO10813.1"/>
    <property type="molecule type" value="Genomic_DNA"/>
</dbReference>
<sequence>MMADGIEASAAAETGQDGALDPALLAQVTAFRTRLQASIGEVVLALVSLPRYRHLAVSDLLSVVIEPLTRDRIAIARTGGEGRLEETAGIAIWASVSDEVDAKIREQVQARVFPVRLKPEEWTSGETAWLLDVIAPSQRVATAVLANFRQVVQDRAVRVHPVVAQLVDPAVLERMRGRLPQNIEN</sequence>
<evidence type="ECO:0000256" key="2">
    <source>
        <dbReference type="RuleBase" id="RU368102"/>
    </source>
</evidence>
<dbReference type="Proteomes" id="UP000035947">
    <property type="component" value="Unassembled WGS sequence"/>
</dbReference>
<comment type="subcellular location">
    <subcellularLocation>
        <location evidence="2">Cytoplasm</location>
    </subcellularLocation>
</comment>
<comment type="caution">
    <text evidence="3">The sequence shown here is derived from an EMBL/GenBank/DDBJ whole genome shotgun (WGS) entry which is preliminary data.</text>
</comment>
<evidence type="ECO:0000313" key="4">
    <source>
        <dbReference type="Proteomes" id="UP000035947"/>
    </source>
</evidence>
<protein>
    <recommendedName>
        <fullName evidence="2">RTX toxin-activating lysine-acyltransferase</fullName>
        <ecNumber evidence="2">2.3.1.-</ecNumber>
    </recommendedName>
</protein>
<keyword evidence="4" id="KW-1185">Reference proteome</keyword>
<keyword evidence="2" id="KW-0963">Cytoplasm</keyword>
<gene>
    <name evidence="3" type="ORF">SQ03_29000</name>
</gene>
<proteinExistence type="inferred from homology"/>
<dbReference type="InterPro" id="IPR003996">
    <property type="entry name" value="RTX_toxin-activating_protC_bac"/>
</dbReference>
<keyword evidence="2" id="KW-0204">Cytolysis</keyword>
<reference evidence="3 4" key="1">
    <citation type="submission" date="2015-01" db="EMBL/GenBank/DDBJ databases">
        <title>Genome sequencing of Methylobacterium platani JCM14648 type strain.</title>
        <authorList>
            <person name="Chaudhry V."/>
            <person name="Patil P.B."/>
        </authorList>
    </citation>
    <scope>NUCLEOTIDE SEQUENCE [LARGE SCALE GENOMIC DNA]</scope>
    <source>
        <strain evidence="3 4">JCM 14648</strain>
    </source>
</reference>
<comment type="function">
    <text evidence="2">Involved in fatty acylation of protoxin at internal lysine residues, thereby converting it to the active toxin.</text>
</comment>
<evidence type="ECO:0000256" key="1">
    <source>
        <dbReference type="ARBA" id="ARBA00005686"/>
    </source>
</evidence>
<keyword evidence="2" id="KW-0808">Transferase</keyword>
<dbReference type="EC" id="2.3.1.-" evidence="2"/>
<comment type="similarity">
    <text evidence="1 2">Belongs to the RTX toxin acyltransferase family.</text>
</comment>
<dbReference type="Pfam" id="PF02794">
    <property type="entry name" value="HlyC"/>
    <property type="match status" value="1"/>
</dbReference>
<organism evidence="3 4">
    <name type="scientific">Methylobacterium platani JCM 14648</name>
    <dbReference type="NCBI Taxonomy" id="1295136"/>
    <lineage>
        <taxon>Bacteria</taxon>
        <taxon>Pseudomonadati</taxon>
        <taxon>Pseudomonadota</taxon>
        <taxon>Alphaproteobacteria</taxon>
        <taxon>Hyphomicrobiales</taxon>
        <taxon>Methylobacteriaceae</taxon>
        <taxon>Methylobacterium</taxon>
    </lineage>
</organism>
<name>A0ABR5GPG1_9HYPH</name>
<evidence type="ECO:0000313" key="3">
    <source>
        <dbReference type="EMBL" id="KMO10813.1"/>
    </source>
</evidence>
<keyword evidence="2" id="KW-0012">Acyltransferase</keyword>
<accession>A0ABR5GPG1</accession>